<comment type="caution">
    <text evidence="1">The sequence shown here is derived from an EMBL/GenBank/DDBJ whole genome shotgun (WGS) entry which is preliminary data.</text>
</comment>
<accession>A0A9N7MYF3</accession>
<reference evidence="1" key="1">
    <citation type="submission" date="2019-12" db="EMBL/GenBank/DDBJ databases">
        <authorList>
            <person name="Scholes J."/>
        </authorList>
    </citation>
    <scope>NUCLEOTIDE SEQUENCE</scope>
</reference>
<protein>
    <recommendedName>
        <fullName evidence="3">Seed maturation protein</fullName>
    </recommendedName>
</protein>
<dbReference type="GO" id="GO:0010162">
    <property type="term" value="P:seed dormancy process"/>
    <property type="evidence" value="ECO:0007669"/>
    <property type="project" value="InterPro"/>
</dbReference>
<dbReference type="PANTHER" id="PTHR37732:SF2">
    <property type="entry name" value="SEED MATURATION PROTEIN 1"/>
    <property type="match status" value="1"/>
</dbReference>
<dbReference type="InterPro" id="IPR044984">
    <property type="entry name" value="SMP1"/>
</dbReference>
<name>A0A9N7MYF3_STRHE</name>
<evidence type="ECO:0000313" key="2">
    <source>
        <dbReference type="Proteomes" id="UP001153555"/>
    </source>
</evidence>
<organism evidence="1 2">
    <name type="scientific">Striga hermonthica</name>
    <name type="common">Purple witchweed</name>
    <name type="synonym">Buchnera hermonthica</name>
    <dbReference type="NCBI Taxonomy" id="68872"/>
    <lineage>
        <taxon>Eukaryota</taxon>
        <taxon>Viridiplantae</taxon>
        <taxon>Streptophyta</taxon>
        <taxon>Embryophyta</taxon>
        <taxon>Tracheophyta</taxon>
        <taxon>Spermatophyta</taxon>
        <taxon>Magnoliopsida</taxon>
        <taxon>eudicotyledons</taxon>
        <taxon>Gunneridae</taxon>
        <taxon>Pentapetalae</taxon>
        <taxon>asterids</taxon>
        <taxon>lamiids</taxon>
        <taxon>Lamiales</taxon>
        <taxon>Orobanchaceae</taxon>
        <taxon>Buchnereae</taxon>
        <taxon>Striga</taxon>
    </lineage>
</organism>
<evidence type="ECO:0008006" key="3">
    <source>
        <dbReference type="Google" id="ProtNLM"/>
    </source>
</evidence>
<gene>
    <name evidence="1" type="ORF">SHERM_00306</name>
</gene>
<sequence length="87" mass="9425">MATSKKDIKHATAQAKLSEDEALRVSYKAGTPIEGGKIADSQPVNLFSGAGRIATAQREDDDERRVIADSKPVHLFTGVEKGEETRE</sequence>
<dbReference type="OrthoDB" id="1653447at2759"/>
<proteinExistence type="predicted"/>
<dbReference type="PANTHER" id="PTHR37732">
    <property type="entry name" value="OS08G0104400 PROTEIN"/>
    <property type="match status" value="1"/>
</dbReference>
<evidence type="ECO:0000313" key="1">
    <source>
        <dbReference type="EMBL" id="CAA0818536.1"/>
    </source>
</evidence>
<dbReference type="EMBL" id="CACSLK010017224">
    <property type="protein sequence ID" value="CAA0818536.1"/>
    <property type="molecule type" value="Genomic_DNA"/>
</dbReference>
<keyword evidence="2" id="KW-1185">Reference proteome</keyword>
<dbReference type="AlphaFoldDB" id="A0A9N7MYF3"/>
<dbReference type="Proteomes" id="UP001153555">
    <property type="component" value="Unassembled WGS sequence"/>
</dbReference>